<keyword evidence="2" id="KW-1185">Reference proteome</keyword>
<evidence type="ECO:0000313" key="2">
    <source>
        <dbReference type="Proteomes" id="UP000325003"/>
    </source>
</evidence>
<proteinExistence type="predicted"/>
<name>A0A5B1L7U6_9ACTN</name>
<evidence type="ECO:0000313" key="1">
    <source>
        <dbReference type="EMBL" id="KAA1415850.1"/>
    </source>
</evidence>
<sequence>MTATTTERIPQATLREEWAASRLSHWARNLEPVVAEVPAPDVQDCSAPSGRWTPRLADALLRLAADPRATAHERALAADRFAAAMRHA</sequence>
<dbReference type="RefSeq" id="WP_149730076.1">
    <property type="nucleotide sequence ID" value="NZ_VUJV01000008.1"/>
</dbReference>
<gene>
    <name evidence="1" type="ORF">F0U44_19615</name>
</gene>
<comment type="caution">
    <text evidence="1">The sequence shown here is derived from an EMBL/GenBank/DDBJ whole genome shotgun (WGS) entry which is preliminary data.</text>
</comment>
<dbReference type="AlphaFoldDB" id="A0A5B1L7U6"/>
<organism evidence="1 2">
    <name type="scientific">Nocardioides humilatus</name>
    <dbReference type="NCBI Taxonomy" id="2607660"/>
    <lineage>
        <taxon>Bacteria</taxon>
        <taxon>Bacillati</taxon>
        <taxon>Actinomycetota</taxon>
        <taxon>Actinomycetes</taxon>
        <taxon>Propionibacteriales</taxon>
        <taxon>Nocardioidaceae</taxon>
        <taxon>Nocardioides</taxon>
    </lineage>
</organism>
<reference evidence="1 2" key="1">
    <citation type="submission" date="2019-09" db="EMBL/GenBank/DDBJ databases">
        <title>Nocardioides panacisoli sp. nov., isolated from the soil of a ginseng field.</title>
        <authorList>
            <person name="Cho C."/>
        </authorList>
    </citation>
    <scope>NUCLEOTIDE SEQUENCE [LARGE SCALE GENOMIC DNA]</scope>
    <source>
        <strain evidence="1 2">BN130099</strain>
    </source>
</reference>
<reference evidence="1 2" key="2">
    <citation type="submission" date="2019-09" db="EMBL/GenBank/DDBJ databases">
        <authorList>
            <person name="Jin C."/>
        </authorList>
    </citation>
    <scope>NUCLEOTIDE SEQUENCE [LARGE SCALE GENOMIC DNA]</scope>
    <source>
        <strain evidence="1 2">BN130099</strain>
    </source>
</reference>
<dbReference type="EMBL" id="VUJV01000008">
    <property type="protein sequence ID" value="KAA1415850.1"/>
    <property type="molecule type" value="Genomic_DNA"/>
</dbReference>
<dbReference type="Proteomes" id="UP000325003">
    <property type="component" value="Unassembled WGS sequence"/>
</dbReference>
<accession>A0A5B1L7U6</accession>
<protein>
    <submittedName>
        <fullName evidence="1">Uncharacterized protein</fullName>
    </submittedName>
</protein>